<sequence length="391" mass="44191">MTSQDQLKIKVEGIKKSLEIASDNFSTLELEGDRDISAKFWELHYALFAASNETSAKNKETSPQKTIGFPAPQLAQFPIRNQHAPIALIEYSLSSTIKDLDVTIRRADSLLQRAMHYDKMIMEFRNEHLTPRLQNDIASTHTEAENLKVLMTKLLVGAEKELRRTTLTLEGIRTEIAKKEEEIRSNRETLQQNRADMFEIKIQIGNAESAQMEYERLTVAEKRAAAERRWGAVVFGTLTLGIGLIYAGSTLVNTLEEDERAETYAAKAESFANQARKLRSSYNALGSSISSLKAPTSRLKSEKKDLVQKLKQIETHHTRLLSNVSRLQGEAPPTITLSKDMIELGLIHQKLSTNLEEARRNLQVLKANVSELRDTLTQYRDAVVMAERKPQ</sequence>
<keyword evidence="2" id="KW-0472">Membrane</keyword>
<evidence type="ECO:0000256" key="2">
    <source>
        <dbReference type="SAM" id="Phobius"/>
    </source>
</evidence>
<reference evidence="3 4" key="1">
    <citation type="submission" date="2019-06" db="EMBL/GenBank/DDBJ databases">
        <authorList>
            <person name="Palmer J.M."/>
        </authorList>
    </citation>
    <scope>NUCLEOTIDE SEQUENCE [LARGE SCALE GENOMIC DNA]</scope>
    <source>
        <strain evidence="3 4">TWF788</strain>
    </source>
</reference>
<dbReference type="EMBL" id="JAABOE010000007">
    <property type="protein sequence ID" value="KAF3189749.1"/>
    <property type="molecule type" value="Genomic_DNA"/>
</dbReference>
<comment type="caution">
    <text evidence="3">The sequence shown here is derived from an EMBL/GenBank/DDBJ whole genome shotgun (WGS) entry which is preliminary data.</text>
</comment>
<feature type="transmembrane region" description="Helical" evidence="2">
    <location>
        <begin position="230"/>
        <end position="248"/>
    </location>
</feature>
<gene>
    <name evidence="3" type="ORF">TWF788_009734</name>
</gene>
<protein>
    <submittedName>
        <fullName evidence="3">Uncharacterized protein</fullName>
    </submittedName>
</protein>
<keyword evidence="1" id="KW-0175">Coiled coil</keyword>
<name>A0A7C8Q204_ORBOL</name>
<feature type="coiled-coil region" evidence="1">
    <location>
        <begin position="348"/>
        <end position="389"/>
    </location>
</feature>
<dbReference type="AlphaFoldDB" id="A0A7C8Q204"/>
<dbReference type="Proteomes" id="UP000479691">
    <property type="component" value="Unassembled WGS sequence"/>
</dbReference>
<keyword evidence="2" id="KW-0812">Transmembrane</keyword>
<evidence type="ECO:0000313" key="3">
    <source>
        <dbReference type="EMBL" id="KAF3189749.1"/>
    </source>
</evidence>
<accession>A0A7C8Q204</accession>
<proteinExistence type="predicted"/>
<evidence type="ECO:0000256" key="1">
    <source>
        <dbReference type="SAM" id="Coils"/>
    </source>
</evidence>
<organism evidence="3 4">
    <name type="scientific">Orbilia oligospora</name>
    <name type="common">Nematode-trapping fungus</name>
    <name type="synonym">Arthrobotrys oligospora</name>
    <dbReference type="NCBI Taxonomy" id="2813651"/>
    <lineage>
        <taxon>Eukaryota</taxon>
        <taxon>Fungi</taxon>
        <taxon>Dikarya</taxon>
        <taxon>Ascomycota</taxon>
        <taxon>Pezizomycotina</taxon>
        <taxon>Orbiliomycetes</taxon>
        <taxon>Orbiliales</taxon>
        <taxon>Orbiliaceae</taxon>
        <taxon>Orbilia</taxon>
    </lineage>
</organism>
<feature type="coiled-coil region" evidence="1">
    <location>
        <begin position="162"/>
        <end position="196"/>
    </location>
</feature>
<keyword evidence="2" id="KW-1133">Transmembrane helix</keyword>
<evidence type="ECO:0000313" key="4">
    <source>
        <dbReference type="Proteomes" id="UP000479691"/>
    </source>
</evidence>